<dbReference type="Gene3D" id="2.40.420.20">
    <property type="match status" value="1"/>
</dbReference>
<comment type="similarity">
    <text evidence="1">Belongs to the membrane fusion protein (MFP) (TC 8.A.1) family.</text>
</comment>
<dbReference type="FunFam" id="2.40.30.170:FF:000010">
    <property type="entry name" value="Efflux RND transporter periplasmic adaptor subunit"/>
    <property type="match status" value="1"/>
</dbReference>
<dbReference type="Pfam" id="PF25919">
    <property type="entry name" value="BSH_CusB"/>
    <property type="match status" value="1"/>
</dbReference>
<evidence type="ECO:0000259" key="6">
    <source>
        <dbReference type="Pfam" id="PF25954"/>
    </source>
</evidence>
<dbReference type="Pfam" id="PF25967">
    <property type="entry name" value="RND-MFP_C"/>
    <property type="match status" value="1"/>
</dbReference>
<dbReference type="AlphaFoldDB" id="A0A1B9DXI7"/>
<feature type="signal peptide" evidence="3">
    <location>
        <begin position="1"/>
        <end position="24"/>
    </location>
</feature>
<dbReference type="GO" id="GO:0016020">
    <property type="term" value="C:membrane"/>
    <property type="evidence" value="ECO:0007669"/>
    <property type="project" value="InterPro"/>
</dbReference>
<evidence type="ECO:0000259" key="5">
    <source>
        <dbReference type="Pfam" id="PF25919"/>
    </source>
</evidence>
<dbReference type="RefSeq" id="WP_066336057.1">
    <property type="nucleotide sequence ID" value="NZ_CP017688.1"/>
</dbReference>
<dbReference type="Gene3D" id="2.40.30.170">
    <property type="match status" value="1"/>
</dbReference>
<dbReference type="InterPro" id="IPR006143">
    <property type="entry name" value="RND_pump_MFP"/>
</dbReference>
<dbReference type="GO" id="GO:0022857">
    <property type="term" value="F:transmembrane transporter activity"/>
    <property type="evidence" value="ECO:0007669"/>
    <property type="project" value="InterPro"/>
</dbReference>
<dbReference type="GO" id="GO:0046914">
    <property type="term" value="F:transition metal ion binding"/>
    <property type="evidence" value="ECO:0007669"/>
    <property type="project" value="TreeGrafter"/>
</dbReference>
<feature type="domain" description="Multidrug resistance protein MdtA-like C-terminal permuted SH3" evidence="7">
    <location>
        <begin position="325"/>
        <end position="383"/>
    </location>
</feature>
<dbReference type="NCBIfam" id="TIGR01730">
    <property type="entry name" value="RND_mfp"/>
    <property type="match status" value="1"/>
</dbReference>
<organism evidence="8 9">
    <name type="scientific">Flavobacterium crassostreae</name>
    <dbReference type="NCBI Taxonomy" id="1763534"/>
    <lineage>
        <taxon>Bacteria</taxon>
        <taxon>Pseudomonadati</taxon>
        <taxon>Bacteroidota</taxon>
        <taxon>Flavobacteriia</taxon>
        <taxon>Flavobacteriales</taxon>
        <taxon>Flavobacteriaceae</taxon>
        <taxon>Flavobacterium</taxon>
    </lineage>
</organism>
<dbReference type="InterPro" id="IPR058790">
    <property type="entry name" value="BSH_CusB"/>
</dbReference>
<feature type="domain" description="CusB-like beta-barrel" evidence="6">
    <location>
        <begin position="244"/>
        <end position="319"/>
    </location>
</feature>
<evidence type="ECO:0000259" key="4">
    <source>
        <dbReference type="Pfam" id="PF19335"/>
    </source>
</evidence>
<keyword evidence="3" id="KW-0732">Signal</keyword>
<sequence>MKKTLQISLLLIVLVLGVSCNTKNKQQPTATHSEENIFYTCSMDPQVKEDKPGKCPICQMDLTPMKKDTSALNEIRLSEQQIKLGNISLQKIAATQKSLDKKYTGVLAVHPEKIKNISARASGRIEKLYFKAQGDYISKNQAIYQLYSEEIAVAKQDYFVAYKQLSMPGDFGKNAKTLWYAAKQKLLFYGLTNAQIESITSAAAAASYTTFYSNYSGYVSEIFATQGSYIPEGAPITQLVDYSTLWLEIEANANYVSNVYLGQKAVVAFVDYPSKTIKAAISFINPEINPESRLLLIRIEIPNASLDLKPGMQAVATLYNTSSKAVFIPADALIRDQKATYVWVEKKHGVYQKIRVETGIESGGAVEIKTQLDPNKRVVITGAYAINSEYQFRKGADPMAGMQM</sequence>
<dbReference type="STRING" id="1763534.GCA_001831475_00216"/>
<dbReference type="Pfam" id="PF25954">
    <property type="entry name" value="Beta-barrel_RND_2"/>
    <property type="match status" value="1"/>
</dbReference>
<dbReference type="SUPFAM" id="SSF111369">
    <property type="entry name" value="HlyD-like secretion proteins"/>
    <property type="match status" value="1"/>
</dbReference>
<dbReference type="Pfam" id="PF19335">
    <property type="entry name" value="HMBD"/>
    <property type="match status" value="1"/>
</dbReference>
<feature type="domain" description="CusB-like barrel-sandwich hybrid" evidence="5">
    <location>
        <begin position="115"/>
        <end position="238"/>
    </location>
</feature>
<evidence type="ECO:0000256" key="2">
    <source>
        <dbReference type="ARBA" id="ARBA00022448"/>
    </source>
</evidence>
<evidence type="ECO:0000313" key="8">
    <source>
        <dbReference type="EMBL" id="OCB74404.1"/>
    </source>
</evidence>
<evidence type="ECO:0000259" key="7">
    <source>
        <dbReference type="Pfam" id="PF25967"/>
    </source>
</evidence>
<dbReference type="InterPro" id="IPR058627">
    <property type="entry name" value="MdtA-like_C"/>
</dbReference>
<keyword evidence="9" id="KW-1185">Reference proteome</keyword>
<dbReference type="InterPro" id="IPR051909">
    <property type="entry name" value="MFP_Cation_Efflux"/>
</dbReference>
<reference evidence="8 9" key="1">
    <citation type="submission" date="2016-03" db="EMBL/GenBank/DDBJ databases">
        <authorList>
            <person name="Ploux O."/>
        </authorList>
    </citation>
    <scope>NUCLEOTIDE SEQUENCE [LARGE SCALE GENOMIC DNA]</scope>
    <source>
        <strain evidence="8 9">LPB0076</strain>
    </source>
</reference>
<comment type="caution">
    <text evidence="8">The sequence shown here is derived from an EMBL/GenBank/DDBJ whole genome shotgun (WGS) entry which is preliminary data.</text>
</comment>
<dbReference type="InterPro" id="IPR045800">
    <property type="entry name" value="HMBD"/>
</dbReference>
<feature type="domain" description="Heavy metal binding" evidence="4">
    <location>
        <begin position="38"/>
        <end position="64"/>
    </location>
</feature>
<evidence type="ECO:0000256" key="1">
    <source>
        <dbReference type="ARBA" id="ARBA00009477"/>
    </source>
</evidence>
<dbReference type="PROSITE" id="PS51257">
    <property type="entry name" value="PROKAR_LIPOPROTEIN"/>
    <property type="match status" value="1"/>
</dbReference>
<dbReference type="GO" id="GO:0060003">
    <property type="term" value="P:copper ion export"/>
    <property type="evidence" value="ECO:0007669"/>
    <property type="project" value="TreeGrafter"/>
</dbReference>
<protein>
    <submittedName>
        <fullName evidence="8">Efflux transporter periplasmic adaptor subunit</fullName>
    </submittedName>
</protein>
<dbReference type="OrthoDB" id="9806939at2"/>
<dbReference type="InterPro" id="IPR058792">
    <property type="entry name" value="Beta-barrel_RND_2"/>
</dbReference>
<accession>A0A1B9DXI7</accession>
<dbReference type="Proteomes" id="UP000093510">
    <property type="component" value="Unassembled WGS sequence"/>
</dbReference>
<dbReference type="GO" id="GO:0015679">
    <property type="term" value="P:plasma membrane copper ion transport"/>
    <property type="evidence" value="ECO:0007669"/>
    <property type="project" value="TreeGrafter"/>
</dbReference>
<feature type="chain" id="PRO_5008624868" evidence="3">
    <location>
        <begin position="25"/>
        <end position="404"/>
    </location>
</feature>
<proteinExistence type="inferred from homology"/>
<dbReference type="PANTHER" id="PTHR30097">
    <property type="entry name" value="CATION EFFLUX SYSTEM PROTEIN CUSB"/>
    <property type="match status" value="1"/>
</dbReference>
<evidence type="ECO:0000256" key="3">
    <source>
        <dbReference type="SAM" id="SignalP"/>
    </source>
</evidence>
<evidence type="ECO:0000313" key="9">
    <source>
        <dbReference type="Proteomes" id="UP000093510"/>
    </source>
</evidence>
<gene>
    <name evidence="8" type="ORF">LPBF_10420</name>
</gene>
<dbReference type="EMBL" id="LVEP01000038">
    <property type="protein sequence ID" value="OCB74404.1"/>
    <property type="molecule type" value="Genomic_DNA"/>
</dbReference>
<name>A0A1B9DXI7_9FLAO</name>
<dbReference type="PANTHER" id="PTHR30097:SF15">
    <property type="entry name" value="CATION EFFLUX SYSTEM PROTEIN CUSB"/>
    <property type="match status" value="1"/>
</dbReference>
<keyword evidence="2" id="KW-0813">Transport</keyword>
<dbReference type="GO" id="GO:0030288">
    <property type="term" value="C:outer membrane-bounded periplasmic space"/>
    <property type="evidence" value="ECO:0007669"/>
    <property type="project" value="TreeGrafter"/>
</dbReference>